<keyword evidence="6" id="KW-1185">Reference proteome</keyword>
<evidence type="ECO:0000313" key="2">
    <source>
        <dbReference type="EMBL" id="CAF0740141.1"/>
    </source>
</evidence>
<dbReference type="OrthoDB" id="10007674at2759"/>
<dbReference type="EMBL" id="CAJOBC010070027">
    <property type="protein sequence ID" value="CAF4239327.1"/>
    <property type="molecule type" value="Genomic_DNA"/>
</dbReference>
<proteinExistence type="predicted"/>
<feature type="signal peptide" evidence="1">
    <location>
        <begin position="1"/>
        <end position="16"/>
    </location>
</feature>
<gene>
    <name evidence="3" type="ORF">GPM918_LOCUS31378</name>
    <name evidence="2" type="ORF">OVA965_LOCUS1387</name>
    <name evidence="5" type="ORF">SRO942_LOCUS32017</name>
    <name evidence="4" type="ORF">TMI583_LOCUS1388</name>
</gene>
<reference evidence="3" key="1">
    <citation type="submission" date="2021-02" db="EMBL/GenBank/DDBJ databases">
        <authorList>
            <person name="Nowell W R."/>
        </authorList>
    </citation>
    <scope>NUCLEOTIDE SEQUENCE</scope>
</reference>
<sequence>MFCLVLGSVMLVTIQARRVANDDNFEISNSKARSFLDDSDDNDADDLANYLLKRASPSTAQKDCVMCKFNMVPCCKPNICIKKTLRPDECMEIKTGK</sequence>
<evidence type="ECO:0000256" key="1">
    <source>
        <dbReference type="SAM" id="SignalP"/>
    </source>
</evidence>
<dbReference type="EMBL" id="CAJNOK010000253">
    <property type="protein sequence ID" value="CAF0740141.1"/>
    <property type="molecule type" value="Genomic_DNA"/>
</dbReference>
<dbReference type="Proteomes" id="UP000681722">
    <property type="component" value="Unassembled WGS sequence"/>
</dbReference>
<dbReference type="AlphaFoldDB" id="A0A815I3N3"/>
<dbReference type="Proteomes" id="UP000677228">
    <property type="component" value="Unassembled WGS sequence"/>
</dbReference>
<dbReference type="Proteomes" id="UP000663829">
    <property type="component" value="Unassembled WGS sequence"/>
</dbReference>
<feature type="chain" id="PRO_5036411687" evidence="1">
    <location>
        <begin position="17"/>
        <end position="97"/>
    </location>
</feature>
<dbReference type="EMBL" id="CAJOBA010000253">
    <property type="protein sequence ID" value="CAF3517421.1"/>
    <property type="molecule type" value="Genomic_DNA"/>
</dbReference>
<keyword evidence="1" id="KW-0732">Signal</keyword>
<evidence type="ECO:0000313" key="4">
    <source>
        <dbReference type="EMBL" id="CAF3517421.1"/>
    </source>
</evidence>
<evidence type="ECO:0000313" key="3">
    <source>
        <dbReference type="EMBL" id="CAF1360996.1"/>
    </source>
</evidence>
<accession>A0A815I3N3</accession>
<organism evidence="3 6">
    <name type="scientific">Didymodactylos carnosus</name>
    <dbReference type="NCBI Taxonomy" id="1234261"/>
    <lineage>
        <taxon>Eukaryota</taxon>
        <taxon>Metazoa</taxon>
        <taxon>Spiralia</taxon>
        <taxon>Gnathifera</taxon>
        <taxon>Rotifera</taxon>
        <taxon>Eurotatoria</taxon>
        <taxon>Bdelloidea</taxon>
        <taxon>Philodinida</taxon>
        <taxon>Philodinidae</taxon>
        <taxon>Didymodactylos</taxon>
    </lineage>
</organism>
<comment type="caution">
    <text evidence="3">The sequence shown here is derived from an EMBL/GenBank/DDBJ whole genome shotgun (WGS) entry which is preliminary data.</text>
</comment>
<protein>
    <submittedName>
        <fullName evidence="3">Uncharacterized protein</fullName>
    </submittedName>
</protein>
<dbReference type="EMBL" id="CAJNOQ010015415">
    <property type="protein sequence ID" value="CAF1360996.1"/>
    <property type="molecule type" value="Genomic_DNA"/>
</dbReference>
<dbReference type="Proteomes" id="UP000682733">
    <property type="component" value="Unassembled WGS sequence"/>
</dbReference>
<evidence type="ECO:0000313" key="5">
    <source>
        <dbReference type="EMBL" id="CAF4239327.1"/>
    </source>
</evidence>
<evidence type="ECO:0000313" key="6">
    <source>
        <dbReference type="Proteomes" id="UP000663829"/>
    </source>
</evidence>
<name>A0A815I3N3_9BILA</name>